<feature type="compositionally biased region" description="Gly residues" evidence="11">
    <location>
        <begin position="815"/>
        <end position="824"/>
    </location>
</feature>
<feature type="compositionally biased region" description="Low complexity" evidence="11">
    <location>
        <begin position="671"/>
        <end position="685"/>
    </location>
</feature>
<comment type="caution">
    <text evidence="14">The sequence shown here is derived from an EMBL/GenBank/DDBJ whole genome shotgun (WGS) entry which is preliminary data.</text>
</comment>
<comment type="cofactor">
    <cofactor evidence="1">
        <name>heme b</name>
        <dbReference type="ChEBI" id="CHEBI:60344"/>
    </cofactor>
</comment>
<dbReference type="SMART" id="SM00665">
    <property type="entry name" value="B561"/>
    <property type="match status" value="1"/>
</dbReference>
<dbReference type="Proteomes" id="UP000285146">
    <property type="component" value="Unassembled WGS sequence"/>
</dbReference>
<dbReference type="PANTHER" id="PTHR15422:SF24">
    <property type="entry name" value="DOMON RELATED DOMAIN-CONTAINING PROTEIN"/>
    <property type="match status" value="1"/>
</dbReference>
<evidence type="ECO:0000256" key="9">
    <source>
        <dbReference type="ARBA" id="ARBA00023004"/>
    </source>
</evidence>
<protein>
    <recommendedName>
        <fullName evidence="13">Cytochrome b561 domain-containing protein</fullName>
    </recommendedName>
</protein>
<dbReference type="InterPro" id="IPR045150">
    <property type="entry name" value="CYB561D1/2"/>
</dbReference>
<evidence type="ECO:0000313" key="14">
    <source>
        <dbReference type="EMBL" id="ROW15024.1"/>
    </source>
</evidence>
<dbReference type="Gene3D" id="1.20.120.1770">
    <property type="match status" value="1"/>
</dbReference>
<reference evidence="14 15" key="1">
    <citation type="submission" date="2015-09" db="EMBL/GenBank/DDBJ databases">
        <title>Host preference determinants of Valsa canker pathogens revealed by comparative genomics.</title>
        <authorList>
            <person name="Yin Z."/>
            <person name="Huang L."/>
        </authorList>
    </citation>
    <scope>NUCLEOTIDE SEQUENCE [LARGE SCALE GENOMIC DNA]</scope>
    <source>
        <strain evidence="14 15">SXYLt</strain>
    </source>
</reference>
<evidence type="ECO:0000313" key="15">
    <source>
        <dbReference type="Proteomes" id="UP000285146"/>
    </source>
</evidence>
<feature type="compositionally biased region" description="Basic residues" evidence="11">
    <location>
        <begin position="585"/>
        <end position="596"/>
    </location>
</feature>
<evidence type="ECO:0000256" key="1">
    <source>
        <dbReference type="ARBA" id="ARBA00001970"/>
    </source>
</evidence>
<dbReference type="PROSITE" id="PS50939">
    <property type="entry name" value="CYTOCHROME_B561"/>
    <property type="match status" value="1"/>
</dbReference>
<feature type="transmembrane region" description="Helical" evidence="12">
    <location>
        <begin position="244"/>
        <end position="261"/>
    </location>
</feature>
<dbReference type="GO" id="GO:0046872">
    <property type="term" value="F:metal ion binding"/>
    <property type="evidence" value="ECO:0007669"/>
    <property type="project" value="UniProtKB-KW"/>
</dbReference>
<evidence type="ECO:0000259" key="13">
    <source>
        <dbReference type="PROSITE" id="PS50939"/>
    </source>
</evidence>
<dbReference type="InterPro" id="IPR006593">
    <property type="entry name" value="Cyt_b561/ferric_Rdtase_TM"/>
</dbReference>
<dbReference type="EMBL" id="LKEB01000011">
    <property type="protein sequence ID" value="ROW15024.1"/>
    <property type="molecule type" value="Genomic_DNA"/>
</dbReference>
<keyword evidence="3" id="KW-0813">Transport</keyword>
<feature type="compositionally biased region" description="Low complexity" evidence="11">
    <location>
        <begin position="340"/>
        <end position="362"/>
    </location>
</feature>
<keyword evidence="6" id="KW-0479">Metal-binding</keyword>
<feature type="compositionally biased region" description="Low complexity" evidence="11">
    <location>
        <begin position="383"/>
        <end position="406"/>
    </location>
</feature>
<evidence type="ECO:0000256" key="6">
    <source>
        <dbReference type="ARBA" id="ARBA00022723"/>
    </source>
</evidence>
<comment type="subcellular location">
    <subcellularLocation>
        <location evidence="2">Membrane</location>
        <topology evidence="2">Multi-pass membrane protein</topology>
    </subcellularLocation>
</comment>
<feature type="compositionally biased region" description="Basic and acidic residues" evidence="11">
    <location>
        <begin position="689"/>
        <end position="699"/>
    </location>
</feature>
<dbReference type="InParanoid" id="A0A423XFX6"/>
<dbReference type="AlphaFoldDB" id="A0A423XFX6"/>
<evidence type="ECO:0000256" key="10">
    <source>
        <dbReference type="ARBA" id="ARBA00023136"/>
    </source>
</evidence>
<organism evidence="14 15">
    <name type="scientific">Cytospora leucostoma</name>
    <dbReference type="NCBI Taxonomy" id="1230097"/>
    <lineage>
        <taxon>Eukaryota</taxon>
        <taxon>Fungi</taxon>
        <taxon>Dikarya</taxon>
        <taxon>Ascomycota</taxon>
        <taxon>Pezizomycotina</taxon>
        <taxon>Sordariomycetes</taxon>
        <taxon>Sordariomycetidae</taxon>
        <taxon>Diaporthales</taxon>
        <taxon>Cytosporaceae</taxon>
        <taxon>Cytospora</taxon>
    </lineage>
</organism>
<dbReference type="CDD" id="cd08760">
    <property type="entry name" value="Cyt_b561_FRRS1_like"/>
    <property type="match status" value="1"/>
</dbReference>
<dbReference type="GO" id="GO:0016020">
    <property type="term" value="C:membrane"/>
    <property type="evidence" value="ECO:0007669"/>
    <property type="project" value="UniProtKB-SubCell"/>
</dbReference>
<feature type="compositionally biased region" description="Polar residues" evidence="11">
    <location>
        <begin position="754"/>
        <end position="768"/>
    </location>
</feature>
<evidence type="ECO:0000256" key="4">
    <source>
        <dbReference type="ARBA" id="ARBA00022617"/>
    </source>
</evidence>
<evidence type="ECO:0000256" key="5">
    <source>
        <dbReference type="ARBA" id="ARBA00022692"/>
    </source>
</evidence>
<keyword evidence="9" id="KW-0408">Iron</keyword>
<feature type="transmembrane region" description="Helical" evidence="12">
    <location>
        <begin position="167"/>
        <end position="189"/>
    </location>
</feature>
<name>A0A423XFX6_9PEZI</name>
<keyword evidence="15" id="KW-1185">Reference proteome</keyword>
<feature type="transmembrane region" description="Helical" evidence="12">
    <location>
        <begin position="103"/>
        <end position="124"/>
    </location>
</feature>
<feature type="transmembrane region" description="Helical" evidence="12">
    <location>
        <begin position="136"/>
        <end position="155"/>
    </location>
</feature>
<feature type="compositionally biased region" description="Basic and acidic residues" evidence="11">
    <location>
        <begin position="616"/>
        <end position="655"/>
    </location>
</feature>
<feature type="compositionally biased region" description="Low complexity" evidence="11">
    <location>
        <begin position="733"/>
        <end position="753"/>
    </location>
</feature>
<evidence type="ECO:0000256" key="12">
    <source>
        <dbReference type="SAM" id="Phobius"/>
    </source>
</evidence>
<feature type="transmembrane region" description="Helical" evidence="12">
    <location>
        <begin position="68"/>
        <end position="91"/>
    </location>
</feature>
<feature type="compositionally biased region" description="Low complexity" evidence="11">
    <location>
        <begin position="781"/>
        <end position="795"/>
    </location>
</feature>
<dbReference type="GO" id="GO:0140575">
    <property type="term" value="F:transmembrane monodehydroascorbate reductase activity"/>
    <property type="evidence" value="ECO:0007669"/>
    <property type="project" value="InterPro"/>
</dbReference>
<feature type="transmembrane region" description="Helical" evidence="12">
    <location>
        <begin position="195"/>
        <end position="214"/>
    </location>
</feature>
<sequence>MAPLDDMSAPGTASYDSDTMTVGDGTWDFTKNDFLLPNLVGLNFDTMQYNGMGNRFATMPQYHSLVKAHGIIAVIVFLFIVPIAIFYARFYTRRPGYAVRYHAYLNIAAVLLATAAFVLGWFAVGPKRSLTNPHHGIGVAIYTLILVQIIGGRLIKNIRGRSLRVMLHQWFGRAIALLGIIQVPLGLTLYGSPKYTFVLFAVWMAFLLFLYFIFEYRADDRPDYVVRDGRSEVVRRERKSGGGTLGWLGPLALAGAAWALLRGGDGERSRNRSQSRSRVTRVSSRSRSRSRPPEVIPSRHQSYVDEEKFSGRYSERPRSKKSEEYHGGGRRSPLLPGPGRPSTMAAAMSAAEARPAASRPARPITPEPSHYRGESMMESTLESDYSSYVSPSRRSPIKSRSSQSHSDVTPAQKGLLAGVGLGWFAKKMRDRRESKEQERMRAEEEDRRAGRQSPRYTGDGYSTPPRRRDSRHIPVRPADSRTGTSMSHITEEESSLIEPRPISGYEAHPPLEPLPTGGYREPVTASRPGPPPMGRYAPAGNTSHSRTQPGNNVSQPAAMPPMPEDPRGILAGARSSESDSQVSRRDKRRSESRRRAGQNAADEAAATAGMLAAEEEAQRRAERGSSTSRERRPVSVKVKVHDDKDRNVTLRRLTEEETLAARRARRRRNDSASSLSGSEAAGGSRPRYRREQDARRAAEESAESAVEEQMAPLSPPAPAFAGGRRPKDSAYYSGQPPQQAQQQSGPAGGPMSSLGSFTSPDSHGTWSGMSPIGTAGPGAPGPSEASAAASASASAADRRRRRRLERRDGRAAAGAGAGGTVDFT</sequence>
<evidence type="ECO:0000256" key="7">
    <source>
        <dbReference type="ARBA" id="ARBA00022982"/>
    </source>
</evidence>
<feature type="compositionally biased region" description="Low complexity" evidence="11">
    <location>
        <begin position="600"/>
        <end position="612"/>
    </location>
</feature>
<keyword evidence="5 12" id="KW-0812">Transmembrane</keyword>
<dbReference type="OrthoDB" id="19261at2759"/>
<feature type="compositionally biased region" description="Polar residues" evidence="11">
    <location>
        <begin position="540"/>
        <end position="555"/>
    </location>
</feature>
<evidence type="ECO:0000256" key="8">
    <source>
        <dbReference type="ARBA" id="ARBA00022989"/>
    </source>
</evidence>
<dbReference type="PANTHER" id="PTHR15422">
    <property type="entry name" value="OS05G0565100 PROTEIN"/>
    <property type="match status" value="1"/>
</dbReference>
<feature type="compositionally biased region" description="Basic residues" evidence="11">
    <location>
        <begin position="271"/>
        <end position="290"/>
    </location>
</feature>
<keyword evidence="10 12" id="KW-0472">Membrane</keyword>
<feature type="compositionally biased region" description="Basic and acidic residues" evidence="11">
    <location>
        <begin position="430"/>
        <end position="449"/>
    </location>
</feature>
<evidence type="ECO:0000256" key="3">
    <source>
        <dbReference type="ARBA" id="ARBA00022448"/>
    </source>
</evidence>
<gene>
    <name evidence="14" type="ORF">VPNG_03336</name>
</gene>
<accession>A0A423XFX6</accession>
<feature type="domain" description="Cytochrome b561" evidence="13">
    <location>
        <begin position="31"/>
        <end position="220"/>
    </location>
</feature>
<dbReference type="STRING" id="1230097.A0A423XFX6"/>
<keyword evidence="4" id="KW-0349">Heme</keyword>
<proteinExistence type="predicted"/>
<dbReference type="GO" id="GO:0020037">
    <property type="term" value="F:heme binding"/>
    <property type="evidence" value="ECO:0007669"/>
    <property type="project" value="TreeGrafter"/>
</dbReference>
<feature type="compositionally biased region" description="Basic and acidic residues" evidence="11">
    <location>
        <begin position="302"/>
        <end position="327"/>
    </location>
</feature>
<feature type="region of interest" description="Disordered" evidence="11">
    <location>
        <begin position="265"/>
        <end position="824"/>
    </location>
</feature>
<evidence type="ECO:0000256" key="2">
    <source>
        <dbReference type="ARBA" id="ARBA00004141"/>
    </source>
</evidence>
<keyword evidence="7" id="KW-0249">Electron transport</keyword>
<evidence type="ECO:0000256" key="11">
    <source>
        <dbReference type="SAM" id="MobiDB-lite"/>
    </source>
</evidence>
<keyword evidence="8 12" id="KW-1133">Transmembrane helix</keyword>